<dbReference type="Pfam" id="PF00106">
    <property type="entry name" value="adh_short"/>
    <property type="match status" value="1"/>
</dbReference>
<protein>
    <recommendedName>
        <fullName evidence="7">NAD(P)-binding protein</fullName>
    </recommendedName>
</protein>
<comment type="similarity">
    <text evidence="1 4">Belongs to the short-chain dehydrogenases/reductases (SDR) family.</text>
</comment>
<dbReference type="InterPro" id="IPR036291">
    <property type="entry name" value="NAD(P)-bd_dom_sf"/>
</dbReference>
<keyword evidence="6" id="KW-1185">Reference proteome</keyword>
<evidence type="ECO:0000256" key="4">
    <source>
        <dbReference type="RuleBase" id="RU000363"/>
    </source>
</evidence>
<dbReference type="SUPFAM" id="SSF51735">
    <property type="entry name" value="NAD(P)-binding Rossmann-fold domains"/>
    <property type="match status" value="1"/>
</dbReference>
<name>A0A8I3A7B7_9AGAM</name>
<dbReference type="GO" id="GO:0016491">
    <property type="term" value="F:oxidoreductase activity"/>
    <property type="evidence" value="ECO:0007669"/>
    <property type="project" value="UniProtKB-KW"/>
</dbReference>
<evidence type="ECO:0008006" key="7">
    <source>
        <dbReference type="Google" id="ProtNLM"/>
    </source>
</evidence>
<dbReference type="AlphaFoldDB" id="A0A8I3A7B7"/>
<organism evidence="5 6">
    <name type="scientific">Boletus reticuloceps</name>
    <dbReference type="NCBI Taxonomy" id="495285"/>
    <lineage>
        <taxon>Eukaryota</taxon>
        <taxon>Fungi</taxon>
        <taxon>Dikarya</taxon>
        <taxon>Basidiomycota</taxon>
        <taxon>Agaricomycotina</taxon>
        <taxon>Agaricomycetes</taxon>
        <taxon>Agaricomycetidae</taxon>
        <taxon>Boletales</taxon>
        <taxon>Boletineae</taxon>
        <taxon>Boletaceae</taxon>
        <taxon>Boletoideae</taxon>
        <taxon>Boletus</taxon>
    </lineage>
</organism>
<comment type="caution">
    <text evidence="5">The sequence shown here is derived from an EMBL/GenBank/DDBJ whole genome shotgun (WGS) entry which is preliminary data.</text>
</comment>
<dbReference type="EMBL" id="JAGFBS010000018">
    <property type="protein sequence ID" value="KAG6374446.1"/>
    <property type="molecule type" value="Genomic_DNA"/>
</dbReference>
<dbReference type="Gene3D" id="3.40.50.720">
    <property type="entry name" value="NAD(P)-binding Rossmann-like Domain"/>
    <property type="match status" value="1"/>
</dbReference>
<keyword evidence="3" id="KW-0560">Oxidoreductase</keyword>
<reference evidence="5" key="1">
    <citation type="submission" date="2021-03" db="EMBL/GenBank/DDBJ databases">
        <title>Evolutionary innovations through gain and loss of genes in the ectomycorrhizal Boletales.</title>
        <authorList>
            <person name="Wu G."/>
            <person name="Miyauchi S."/>
            <person name="Morin E."/>
            <person name="Yang Z.-L."/>
            <person name="Xu J."/>
            <person name="Martin F.M."/>
        </authorList>
    </citation>
    <scope>NUCLEOTIDE SEQUENCE</scope>
    <source>
        <strain evidence="5">BR01</strain>
    </source>
</reference>
<dbReference type="PANTHER" id="PTHR43976">
    <property type="entry name" value="SHORT CHAIN DEHYDROGENASE"/>
    <property type="match status" value="1"/>
</dbReference>
<dbReference type="InterPro" id="IPR051911">
    <property type="entry name" value="SDR_oxidoreductase"/>
</dbReference>
<proteinExistence type="inferred from homology"/>
<accession>A0A8I3A7B7</accession>
<dbReference type="PRINTS" id="PR00080">
    <property type="entry name" value="SDRFAMILY"/>
</dbReference>
<gene>
    <name evidence="5" type="ORF">JVT61DRAFT_4488</name>
</gene>
<sequence length="286" mass="30989">MQPARVWLITGASSGFGKALTEVVLRKGDIVVATLRKPSVLATLTKQYPPSQLLLLTLDVTRPSDISAAFTRTQEVFGRLDVVFNNAGYGYFGEAEAIPDENARALLEVNFWGAVGVSRAAVRFFREVNAHGKGGILLQNSSMLGISGAPGVAFYSASKHALEGFTDSLSKEICILQPGGFDTKFLSGTFFTPHSAYANSATVARRDFYRNVVPEGDPYKFAEVLHQLVVGAEEGKKMPLFLPIGEDALAKLRLRLKRMGKTLVDVTPLSADMKKDGDKAETMAKL</sequence>
<dbReference type="InterPro" id="IPR002347">
    <property type="entry name" value="SDR_fam"/>
</dbReference>
<dbReference type="Proteomes" id="UP000683000">
    <property type="component" value="Unassembled WGS sequence"/>
</dbReference>
<dbReference type="PRINTS" id="PR00081">
    <property type="entry name" value="GDHRDH"/>
</dbReference>
<evidence type="ECO:0000256" key="2">
    <source>
        <dbReference type="ARBA" id="ARBA00022857"/>
    </source>
</evidence>
<dbReference type="PANTHER" id="PTHR43976:SF16">
    <property type="entry name" value="SHORT-CHAIN DEHYDROGENASE_REDUCTASE FAMILY PROTEIN"/>
    <property type="match status" value="1"/>
</dbReference>
<evidence type="ECO:0000256" key="1">
    <source>
        <dbReference type="ARBA" id="ARBA00006484"/>
    </source>
</evidence>
<keyword evidence="2" id="KW-0521">NADP</keyword>
<dbReference type="InterPro" id="IPR020904">
    <property type="entry name" value="Sc_DH/Rdtase_CS"/>
</dbReference>
<dbReference type="PROSITE" id="PS00061">
    <property type="entry name" value="ADH_SHORT"/>
    <property type="match status" value="1"/>
</dbReference>
<evidence type="ECO:0000313" key="5">
    <source>
        <dbReference type="EMBL" id="KAG6374446.1"/>
    </source>
</evidence>
<dbReference type="OrthoDB" id="1274115at2759"/>
<evidence type="ECO:0000256" key="3">
    <source>
        <dbReference type="ARBA" id="ARBA00023002"/>
    </source>
</evidence>
<evidence type="ECO:0000313" key="6">
    <source>
        <dbReference type="Proteomes" id="UP000683000"/>
    </source>
</evidence>